<feature type="compositionally biased region" description="Basic residues" evidence="1">
    <location>
        <begin position="14"/>
        <end position="28"/>
    </location>
</feature>
<name>A0A6J4JTR4_9ACTN</name>
<proteinExistence type="predicted"/>
<organism evidence="2">
    <name type="scientific">uncultured Mycobacteriales bacterium</name>
    <dbReference type="NCBI Taxonomy" id="581187"/>
    <lineage>
        <taxon>Bacteria</taxon>
        <taxon>Bacillati</taxon>
        <taxon>Actinomycetota</taxon>
        <taxon>Actinomycetes</taxon>
        <taxon>Mycobacteriales</taxon>
        <taxon>environmental samples</taxon>
    </lineage>
</organism>
<evidence type="ECO:0000313" key="2">
    <source>
        <dbReference type="EMBL" id="CAA9287386.1"/>
    </source>
</evidence>
<dbReference type="EMBL" id="CADCTP010000391">
    <property type="protein sequence ID" value="CAA9287386.1"/>
    <property type="molecule type" value="Genomic_DNA"/>
</dbReference>
<dbReference type="AlphaFoldDB" id="A0A6J4JTR4"/>
<protein>
    <submittedName>
        <fullName evidence="2">Transcriptional regulator, PadR family</fullName>
    </submittedName>
</protein>
<feature type="non-terminal residue" evidence="2">
    <location>
        <position position="110"/>
    </location>
</feature>
<sequence length="110" mass="12205">GHHPAAQGSAGPRRAGRAGRQGRLRVRRGPPAARGRPDRRRRRVRLRDAAPAVPGRRADQLRGALRRRPAPQVLRAQRRRPGPAGPLRRGLALLRHRRRLAAATHPGDRV</sequence>
<feature type="compositionally biased region" description="Low complexity" evidence="1">
    <location>
        <begin position="1"/>
        <end position="13"/>
    </location>
</feature>
<accession>A0A6J4JTR4</accession>
<feature type="non-terminal residue" evidence="2">
    <location>
        <position position="1"/>
    </location>
</feature>
<feature type="region of interest" description="Disordered" evidence="1">
    <location>
        <begin position="1"/>
        <end position="110"/>
    </location>
</feature>
<gene>
    <name evidence="2" type="ORF">AVDCRST_MAG41-4106</name>
</gene>
<evidence type="ECO:0000256" key="1">
    <source>
        <dbReference type="SAM" id="MobiDB-lite"/>
    </source>
</evidence>
<reference evidence="2" key="1">
    <citation type="submission" date="2020-02" db="EMBL/GenBank/DDBJ databases">
        <authorList>
            <person name="Meier V. D."/>
        </authorList>
    </citation>
    <scope>NUCLEOTIDE SEQUENCE</scope>
    <source>
        <strain evidence="2">AVDCRST_MAG41</strain>
    </source>
</reference>